<accession>A0ABU4IRC5</accession>
<evidence type="ECO:0000313" key="2">
    <source>
        <dbReference type="Proteomes" id="UP001279860"/>
    </source>
</evidence>
<dbReference type="EC" id="2.3.1.-" evidence="1"/>
<gene>
    <name evidence="1" type="ORF">SBX64_05255</name>
</gene>
<dbReference type="Proteomes" id="UP001279860">
    <property type="component" value="Unassembled WGS sequence"/>
</dbReference>
<dbReference type="Gene3D" id="3.40.630.30">
    <property type="match status" value="1"/>
</dbReference>
<dbReference type="SUPFAM" id="SSF55729">
    <property type="entry name" value="Acyl-CoA N-acyltransferases (Nat)"/>
    <property type="match status" value="1"/>
</dbReference>
<comment type="caution">
    <text evidence="1">The sequence shown here is derived from an EMBL/GenBank/DDBJ whole genome shotgun (WGS) entry which is preliminary data.</text>
</comment>
<reference evidence="1 2" key="1">
    <citation type="submission" date="2023-11" db="EMBL/GenBank/DDBJ databases">
        <title>Plant-associative lifestyle of Vibrio porteresiae and its evolutionary dynamics.</title>
        <authorList>
            <person name="Rameshkumar N."/>
            <person name="Kirti K."/>
        </authorList>
    </citation>
    <scope>NUCLEOTIDE SEQUENCE [LARGE SCALE GENOMIC DNA]</scope>
    <source>
        <strain evidence="1 2">MSSRF7</strain>
    </source>
</reference>
<sequence>MLIRTEAPADILPIDQLLRSSLNDEDTADLVMAYRESSRITLSLVACDDEGQILGYILFTPVAHDGVFHSWQHLRLLLTAPQTQDDIKPQLVTEGLNSLYEFGYPVCTVFGVDEYYQSLGFRPGNHFGISPAAVLPSPHQLLICEMVSGTVDAMSGHPLEFDASLLSVFPGF</sequence>
<organism evidence="1 2">
    <name type="scientific">Vibrio rhizosphaerae</name>
    <dbReference type="NCBI Taxonomy" id="398736"/>
    <lineage>
        <taxon>Bacteria</taxon>
        <taxon>Pseudomonadati</taxon>
        <taxon>Pseudomonadota</taxon>
        <taxon>Gammaproteobacteria</taxon>
        <taxon>Vibrionales</taxon>
        <taxon>Vibrionaceae</taxon>
        <taxon>Vibrio</taxon>
    </lineage>
</organism>
<protein>
    <submittedName>
        <fullName evidence="1">N-acetyltransferase</fullName>
        <ecNumber evidence="1">2.3.1.-</ecNumber>
    </submittedName>
</protein>
<dbReference type="GO" id="GO:0016746">
    <property type="term" value="F:acyltransferase activity"/>
    <property type="evidence" value="ECO:0007669"/>
    <property type="project" value="UniProtKB-KW"/>
</dbReference>
<keyword evidence="2" id="KW-1185">Reference proteome</keyword>
<keyword evidence="1" id="KW-0012">Acyltransferase</keyword>
<keyword evidence="1" id="KW-0808">Transferase</keyword>
<evidence type="ECO:0000313" key="1">
    <source>
        <dbReference type="EMBL" id="MDW6091952.1"/>
    </source>
</evidence>
<proteinExistence type="predicted"/>
<dbReference type="RefSeq" id="WP_318584478.1">
    <property type="nucleotide sequence ID" value="NZ_JAWRCP010000001.1"/>
</dbReference>
<dbReference type="EMBL" id="JAWRCP010000001">
    <property type="protein sequence ID" value="MDW6091952.1"/>
    <property type="molecule type" value="Genomic_DNA"/>
</dbReference>
<name>A0ABU4IRC5_9VIBR</name>
<dbReference type="InterPro" id="IPR016181">
    <property type="entry name" value="Acyl_CoA_acyltransferase"/>
</dbReference>